<feature type="transmembrane region" description="Helical" evidence="6">
    <location>
        <begin position="234"/>
        <end position="252"/>
    </location>
</feature>
<feature type="transmembrane region" description="Helical" evidence="6">
    <location>
        <begin position="186"/>
        <end position="205"/>
    </location>
</feature>
<evidence type="ECO:0000313" key="8">
    <source>
        <dbReference type="EMBL" id="PIV01133.1"/>
    </source>
</evidence>
<feature type="transmembrane region" description="Helical" evidence="6">
    <location>
        <begin position="70"/>
        <end position="89"/>
    </location>
</feature>
<dbReference type="Pfam" id="PF14559">
    <property type="entry name" value="TPR_19"/>
    <property type="match status" value="1"/>
</dbReference>
<feature type="transmembrane region" description="Helical" evidence="6">
    <location>
        <begin position="378"/>
        <end position="402"/>
    </location>
</feature>
<evidence type="ECO:0000256" key="1">
    <source>
        <dbReference type="ARBA" id="ARBA00004141"/>
    </source>
</evidence>
<dbReference type="AlphaFoldDB" id="A0A2M7BDF6"/>
<evidence type="ECO:0000313" key="9">
    <source>
        <dbReference type="Proteomes" id="UP000229631"/>
    </source>
</evidence>
<comment type="subcellular location">
    <subcellularLocation>
        <location evidence="1">Membrane</location>
        <topology evidence="1">Multi-pass membrane protein</topology>
    </subcellularLocation>
</comment>
<protein>
    <recommendedName>
        <fullName evidence="7">O-antigen ligase-related domain-containing protein</fullName>
    </recommendedName>
</protein>
<evidence type="ECO:0000256" key="5">
    <source>
        <dbReference type="PROSITE-ProRule" id="PRU00339"/>
    </source>
</evidence>
<dbReference type="Gene3D" id="1.25.40.10">
    <property type="entry name" value="Tetratricopeptide repeat domain"/>
    <property type="match status" value="1"/>
</dbReference>
<evidence type="ECO:0000256" key="4">
    <source>
        <dbReference type="ARBA" id="ARBA00023136"/>
    </source>
</evidence>
<dbReference type="InterPro" id="IPR007016">
    <property type="entry name" value="O-antigen_ligase-rel_domated"/>
</dbReference>
<dbReference type="PANTHER" id="PTHR37422:SF13">
    <property type="entry name" value="LIPOPOLYSACCHARIDE BIOSYNTHESIS PROTEIN PA4999-RELATED"/>
    <property type="match status" value="1"/>
</dbReference>
<evidence type="ECO:0000256" key="3">
    <source>
        <dbReference type="ARBA" id="ARBA00022989"/>
    </source>
</evidence>
<keyword evidence="2 6" id="KW-0812">Transmembrane</keyword>
<dbReference type="InterPro" id="IPR051533">
    <property type="entry name" value="WaaL-like"/>
</dbReference>
<feature type="repeat" description="TPR" evidence="5">
    <location>
        <begin position="517"/>
        <end position="550"/>
    </location>
</feature>
<gene>
    <name evidence="8" type="ORF">COS54_01580</name>
</gene>
<feature type="domain" description="O-antigen ligase-related" evidence="7">
    <location>
        <begin position="222"/>
        <end position="393"/>
    </location>
</feature>
<feature type="transmembrane region" description="Helical" evidence="6">
    <location>
        <begin position="259"/>
        <end position="281"/>
    </location>
</feature>
<comment type="caution">
    <text evidence="8">The sequence shown here is derived from an EMBL/GenBank/DDBJ whole genome shotgun (WGS) entry which is preliminary data.</text>
</comment>
<dbReference type="Pfam" id="PF04932">
    <property type="entry name" value="Wzy_C"/>
    <property type="match status" value="1"/>
</dbReference>
<evidence type="ECO:0000259" key="7">
    <source>
        <dbReference type="Pfam" id="PF04932"/>
    </source>
</evidence>
<keyword evidence="5" id="KW-0802">TPR repeat</keyword>
<feature type="repeat" description="TPR" evidence="5">
    <location>
        <begin position="638"/>
        <end position="671"/>
    </location>
</feature>
<dbReference type="SUPFAM" id="SSF48452">
    <property type="entry name" value="TPR-like"/>
    <property type="match status" value="1"/>
</dbReference>
<dbReference type="PROSITE" id="PS50293">
    <property type="entry name" value="TPR_REGION"/>
    <property type="match status" value="1"/>
</dbReference>
<dbReference type="PROSITE" id="PS50005">
    <property type="entry name" value="TPR"/>
    <property type="match status" value="3"/>
</dbReference>
<accession>A0A2M7BDF6</accession>
<evidence type="ECO:0000256" key="6">
    <source>
        <dbReference type="SAM" id="Phobius"/>
    </source>
</evidence>
<dbReference type="PANTHER" id="PTHR37422">
    <property type="entry name" value="TEICHURONIC ACID BIOSYNTHESIS PROTEIN TUAE"/>
    <property type="match status" value="1"/>
</dbReference>
<dbReference type="InterPro" id="IPR011990">
    <property type="entry name" value="TPR-like_helical_dom_sf"/>
</dbReference>
<feature type="transmembrane region" description="Helical" evidence="6">
    <location>
        <begin position="39"/>
        <end position="58"/>
    </location>
</feature>
<sequence length="717" mass="81676">MKLDLFLKKLISILFPVLFFLVPLFFLPLNYELFEFNKIILVYFLTILIAAAWAGRMIIQKKFIFRHTPLEIPIAVFFLSQVISTIFSLDPHTSLFGYYSRFNGGFLSLTGYLLLYFAFVSNLEKGDVYRLIKSVFASGLIISIYGILEHFGHSFSCLIFSGKFDTGCWVQDVQTRVFATLGQPNWLAAYLAILIPIAIYFFITAKTKISRAYYLLLTTGYFACLLFTGSRSGFLGLVIALIIYWLLTFFTNRQRIKSYITLFIILNSLFLILVIIFGSPFSQINKFIYYQSFLAPKALNTREPQHPSGQGTQLEVGGTESGKIRQIVWKGAINVFRHYPFFGSGVETFAYSYYNFRPVEHNLVSEWDFLYNKAHNEYLNYLATTGTVGLGTYLFFIGFFITKNVIQFKNQKLKVKNEIQNSKVNKNMVPSDNFDFCLLPFALFSGWLSILVSNFFGFSVVIVSLWFYLIPALIFVLNNSQSFPAPSKPLKNPTVPLIFLLLVTFYLLLSVVNLWRADFFYSQGLKLTKQNEYSLAYQETSKAVNLSPQEPVFLSELSSNTATLALVSSLQKNATAAAELTKGAVAFSDRAIKESPKNINLWKTRIKVFYTLSTFDHNYAIKAIEATQEAIKLSPTDPKLVYNLGLLYGKVGKTEQAFSTIEKAIELKPNYEEARNALALFYEDLGQNDKAIEQLKIILQGKPNDPEIMARIEKLKK</sequence>
<proteinExistence type="predicted"/>
<dbReference type="Proteomes" id="UP000229631">
    <property type="component" value="Unassembled WGS sequence"/>
</dbReference>
<keyword evidence="4 6" id="KW-0472">Membrane</keyword>
<dbReference type="SMART" id="SM00028">
    <property type="entry name" value="TPR"/>
    <property type="match status" value="3"/>
</dbReference>
<feature type="transmembrane region" description="Helical" evidence="6">
    <location>
        <begin position="101"/>
        <end position="119"/>
    </location>
</feature>
<feature type="transmembrane region" description="Helical" evidence="6">
    <location>
        <begin position="497"/>
        <end position="515"/>
    </location>
</feature>
<feature type="transmembrane region" description="Helical" evidence="6">
    <location>
        <begin position="212"/>
        <end position="228"/>
    </location>
</feature>
<feature type="transmembrane region" description="Helical" evidence="6">
    <location>
        <begin position="7"/>
        <end position="27"/>
    </location>
</feature>
<dbReference type="InterPro" id="IPR019734">
    <property type="entry name" value="TPR_rpt"/>
</dbReference>
<reference evidence="9" key="1">
    <citation type="submission" date="2017-09" db="EMBL/GenBank/DDBJ databases">
        <title>Depth-based differentiation of microbial function through sediment-hosted aquifers and enrichment of novel symbionts in the deep terrestrial subsurface.</title>
        <authorList>
            <person name="Probst A.J."/>
            <person name="Ladd B."/>
            <person name="Jarett J.K."/>
            <person name="Geller-Mcgrath D.E."/>
            <person name="Sieber C.M.K."/>
            <person name="Emerson J.B."/>
            <person name="Anantharaman K."/>
            <person name="Thomas B.C."/>
            <person name="Malmstrom R."/>
            <person name="Stieglmeier M."/>
            <person name="Klingl A."/>
            <person name="Woyke T."/>
            <person name="Ryan C.M."/>
            <person name="Banfield J.F."/>
        </authorList>
    </citation>
    <scope>NUCLEOTIDE SEQUENCE [LARGE SCALE GENOMIC DNA]</scope>
</reference>
<feature type="transmembrane region" description="Helical" evidence="6">
    <location>
        <begin position="131"/>
        <end position="148"/>
    </location>
</feature>
<feature type="transmembrane region" description="Helical" evidence="6">
    <location>
        <begin position="456"/>
        <end position="477"/>
    </location>
</feature>
<organism evidence="8 9">
    <name type="scientific">Candidatus Shapirobacteria bacterium CG03_land_8_20_14_0_80_39_12</name>
    <dbReference type="NCBI Taxonomy" id="1974879"/>
    <lineage>
        <taxon>Bacteria</taxon>
        <taxon>Candidatus Shapironibacteriota</taxon>
    </lineage>
</organism>
<dbReference type="GO" id="GO:0016020">
    <property type="term" value="C:membrane"/>
    <property type="evidence" value="ECO:0007669"/>
    <property type="project" value="UniProtKB-SubCell"/>
</dbReference>
<evidence type="ECO:0000256" key="2">
    <source>
        <dbReference type="ARBA" id="ARBA00022692"/>
    </source>
</evidence>
<feature type="repeat" description="TPR" evidence="5">
    <location>
        <begin position="672"/>
        <end position="705"/>
    </location>
</feature>
<name>A0A2M7BDF6_9BACT</name>
<keyword evidence="3 6" id="KW-1133">Transmembrane helix</keyword>
<dbReference type="EMBL" id="PEVC01000031">
    <property type="protein sequence ID" value="PIV01133.1"/>
    <property type="molecule type" value="Genomic_DNA"/>
</dbReference>